<dbReference type="GO" id="GO:0005829">
    <property type="term" value="C:cytosol"/>
    <property type="evidence" value="ECO:0007669"/>
    <property type="project" value="TreeGrafter"/>
</dbReference>
<dbReference type="PANTHER" id="PTHR46832">
    <property type="entry name" value="5'-METHYLTHIOADENOSINE/S-ADENOSYLHOMOCYSTEINE NUCLEOSIDASE"/>
    <property type="match status" value="1"/>
</dbReference>
<feature type="non-terminal residue" evidence="3">
    <location>
        <position position="1"/>
    </location>
</feature>
<dbReference type="PANTHER" id="PTHR46832:SF2">
    <property type="entry name" value="FUTALOSINE HYDROLASE"/>
    <property type="match status" value="1"/>
</dbReference>
<gene>
    <name evidence="3" type="ORF">S01H4_26221</name>
</gene>
<dbReference type="GO" id="GO:0019284">
    <property type="term" value="P:L-methionine salvage from S-adenosylmethionine"/>
    <property type="evidence" value="ECO:0007669"/>
    <property type="project" value="TreeGrafter"/>
</dbReference>
<dbReference type="EMBL" id="BART01012608">
    <property type="protein sequence ID" value="GAG83101.1"/>
    <property type="molecule type" value="Genomic_DNA"/>
</dbReference>
<dbReference type="InterPro" id="IPR000845">
    <property type="entry name" value="Nucleoside_phosphorylase_d"/>
</dbReference>
<evidence type="ECO:0000256" key="1">
    <source>
        <dbReference type="SAM" id="MobiDB-lite"/>
    </source>
</evidence>
<dbReference type="InterPro" id="IPR035994">
    <property type="entry name" value="Nucleoside_phosphorylase_sf"/>
</dbReference>
<accession>X1CFU0</accession>
<protein>
    <recommendedName>
        <fullName evidence="2">Nucleoside phosphorylase domain-containing protein</fullName>
    </recommendedName>
</protein>
<evidence type="ECO:0000259" key="2">
    <source>
        <dbReference type="Pfam" id="PF01048"/>
    </source>
</evidence>
<dbReference type="GO" id="GO:0009116">
    <property type="term" value="P:nucleoside metabolic process"/>
    <property type="evidence" value="ECO:0007669"/>
    <property type="project" value="InterPro"/>
</dbReference>
<feature type="region of interest" description="Disordered" evidence="1">
    <location>
        <begin position="1"/>
        <end position="21"/>
    </location>
</feature>
<dbReference type="Gene3D" id="3.40.50.1580">
    <property type="entry name" value="Nucleoside phosphorylase domain"/>
    <property type="match status" value="1"/>
</dbReference>
<dbReference type="GO" id="GO:0008782">
    <property type="term" value="F:adenosylhomocysteine nucleosidase activity"/>
    <property type="evidence" value="ECO:0007669"/>
    <property type="project" value="TreeGrafter"/>
</dbReference>
<reference evidence="3" key="1">
    <citation type="journal article" date="2014" name="Front. Microbiol.">
        <title>High frequency of phylogenetically diverse reductive dehalogenase-homologous genes in deep subseafloor sedimentary metagenomes.</title>
        <authorList>
            <person name="Kawai M."/>
            <person name="Futagami T."/>
            <person name="Toyoda A."/>
            <person name="Takaki Y."/>
            <person name="Nishi S."/>
            <person name="Hori S."/>
            <person name="Arai W."/>
            <person name="Tsubouchi T."/>
            <person name="Morono Y."/>
            <person name="Uchiyama I."/>
            <person name="Ito T."/>
            <person name="Fujiyama A."/>
            <person name="Inagaki F."/>
            <person name="Takami H."/>
        </authorList>
    </citation>
    <scope>NUCLEOTIDE SEQUENCE</scope>
    <source>
        <strain evidence="3">Expedition CK06-06</strain>
    </source>
</reference>
<sequence>RHVQEESDTVPEGVGDVLHKTDGKRKLENRFGIDGELLSVCAASSSQTEADEKKKRYADALAEDMEGFAVATACVIHSVPWVIVRGISNHAGDRDKTNWQADRALQKVAERVGEILAGE</sequence>
<comment type="caution">
    <text evidence="3">The sequence shown here is derived from an EMBL/GenBank/DDBJ whole genome shotgun (WGS) entry which is preliminary data.</text>
</comment>
<organism evidence="3">
    <name type="scientific">marine sediment metagenome</name>
    <dbReference type="NCBI Taxonomy" id="412755"/>
    <lineage>
        <taxon>unclassified sequences</taxon>
        <taxon>metagenomes</taxon>
        <taxon>ecological metagenomes</taxon>
    </lineage>
</organism>
<feature type="domain" description="Nucleoside phosphorylase" evidence="2">
    <location>
        <begin position="41"/>
        <end position="116"/>
    </location>
</feature>
<dbReference type="GO" id="GO:0008930">
    <property type="term" value="F:methylthioadenosine nucleosidase activity"/>
    <property type="evidence" value="ECO:0007669"/>
    <property type="project" value="TreeGrafter"/>
</dbReference>
<dbReference type="AlphaFoldDB" id="X1CFU0"/>
<name>X1CFU0_9ZZZZ</name>
<evidence type="ECO:0000313" key="3">
    <source>
        <dbReference type="EMBL" id="GAG83101.1"/>
    </source>
</evidence>
<proteinExistence type="predicted"/>
<dbReference type="SUPFAM" id="SSF53167">
    <property type="entry name" value="Purine and uridine phosphorylases"/>
    <property type="match status" value="1"/>
</dbReference>
<dbReference type="Pfam" id="PF01048">
    <property type="entry name" value="PNP_UDP_1"/>
    <property type="match status" value="1"/>
</dbReference>